<evidence type="ECO:0000256" key="8">
    <source>
        <dbReference type="ARBA" id="ARBA00023004"/>
    </source>
</evidence>
<dbReference type="InterPro" id="IPR036396">
    <property type="entry name" value="Cyt_P450_sf"/>
</dbReference>
<dbReference type="AlphaFoldDB" id="A0A9D5GYC0"/>
<dbReference type="PROSITE" id="PS00086">
    <property type="entry name" value="CYTOCHROME_P450"/>
    <property type="match status" value="1"/>
</dbReference>
<dbReference type="InterPro" id="IPR017972">
    <property type="entry name" value="Cyt_P450_CS"/>
</dbReference>
<keyword evidence="7 12" id="KW-0560">Oxidoreductase</keyword>
<dbReference type="Gene3D" id="1.10.630.10">
    <property type="entry name" value="Cytochrome P450"/>
    <property type="match status" value="1"/>
</dbReference>
<dbReference type="GO" id="GO:0016020">
    <property type="term" value="C:membrane"/>
    <property type="evidence" value="ECO:0007669"/>
    <property type="project" value="UniProtKB-SubCell"/>
</dbReference>
<comment type="similarity">
    <text evidence="2 12">Belongs to the cytochrome P450 family.</text>
</comment>
<feature type="binding site" description="axial binding residue" evidence="11">
    <location>
        <position position="481"/>
    </location>
    <ligand>
        <name>heme</name>
        <dbReference type="ChEBI" id="CHEBI:30413"/>
    </ligand>
    <ligandPart>
        <name>Fe</name>
        <dbReference type="ChEBI" id="CHEBI:18248"/>
    </ligandPart>
</feature>
<gene>
    <name evidence="14" type="ORF">KIW84_013581</name>
</gene>
<keyword evidence="6 13" id="KW-1133">Transmembrane helix</keyword>
<dbReference type="SUPFAM" id="SSF48264">
    <property type="entry name" value="Cytochrome P450"/>
    <property type="match status" value="1"/>
</dbReference>
<dbReference type="Gramene" id="Psat01G0358100-T1">
    <property type="protein sequence ID" value="KAI5445397.1"/>
    <property type="gene ID" value="KIW84_013581"/>
</dbReference>
<dbReference type="PANTHER" id="PTHR24282:SF130">
    <property type="entry name" value="CYTOCHROME P450 FAMILY PROTEIN"/>
    <property type="match status" value="1"/>
</dbReference>
<comment type="cofactor">
    <cofactor evidence="11">
        <name>heme</name>
        <dbReference type="ChEBI" id="CHEBI:30413"/>
    </cofactor>
</comment>
<feature type="transmembrane region" description="Helical" evidence="13">
    <location>
        <begin position="12"/>
        <end position="32"/>
    </location>
</feature>
<dbReference type="GO" id="GO:0004497">
    <property type="term" value="F:monooxygenase activity"/>
    <property type="evidence" value="ECO:0007669"/>
    <property type="project" value="UniProtKB-KW"/>
</dbReference>
<sequence>MELEYQWLKKLWWTVGLIVISSVIVLVEKVFLKPRRIRTMLEKQGIKGPKPSFPFGNVTEMQQIRPQPSASGDSTEDWVNSLFPYFQTWKQQYGSLFTYSTGIKQHLYIESGKVIRDLSVHMSPDLGRVEYLNKALLPMLGDGILRANGKSWIFQRNLIITELFMSKVKTMLGHMEGSTLEIVQKWERLIDESKDKVVEIVIENDLKVLSENIISKACFGSDYTQGKYIFEKLAGMQNKLSKTSTLLGYLNLSFLPSKESREIWKLKKEVDVLIMNIINAREKQNQENNNGERQNDLLQKIIEGVAKEKLLNVSGQGTLKRGHDMNQLIIDICKSIYFAGSESTALSVVWALYLLAVYPEWQKRIRDEISEVFGDDSPPSFTDMSKLQKMKTLTTVVLESMRLYGPAVTNSRETFADLKIGDLVLPKGLYLWMFVPSLHRDVDNWGPDALEFKPERFANGVSGACKYTQAYLPFGYGSRFCLGQNFTLTEIKIVIGLMVHNFDLKLSPNYVHCPASNLLLVPKYGMKLLVSKRNAGK</sequence>
<dbReference type="PANTHER" id="PTHR24282">
    <property type="entry name" value="CYTOCHROME P450 FAMILY MEMBER"/>
    <property type="match status" value="1"/>
</dbReference>
<dbReference type="GO" id="GO:0005506">
    <property type="term" value="F:iron ion binding"/>
    <property type="evidence" value="ECO:0007669"/>
    <property type="project" value="InterPro"/>
</dbReference>
<evidence type="ECO:0000313" key="15">
    <source>
        <dbReference type="Proteomes" id="UP001058974"/>
    </source>
</evidence>
<protein>
    <recommendedName>
        <fullName evidence="16">Cytochrome P450</fullName>
    </recommendedName>
</protein>
<name>A0A9D5GYC0_PEA</name>
<dbReference type="InterPro" id="IPR001128">
    <property type="entry name" value="Cyt_P450"/>
</dbReference>
<dbReference type="Proteomes" id="UP001058974">
    <property type="component" value="Chromosome 1"/>
</dbReference>
<keyword evidence="5 11" id="KW-0479">Metal-binding</keyword>
<keyword evidence="9 12" id="KW-0503">Monooxygenase</keyword>
<keyword evidence="8 11" id="KW-0408">Iron</keyword>
<keyword evidence="15" id="KW-1185">Reference proteome</keyword>
<evidence type="ECO:0000256" key="2">
    <source>
        <dbReference type="ARBA" id="ARBA00010617"/>
    </source>
</evidence>
<evidence type="ECO:0000256" key="13">
    <source>
        <dbReference type="SAM" id="Phobius"/>
    </source>
</evidence>
<dbReference type="InterPro" id="IPR002401">
    <property type="entry name" value="Cyt_P450_E_grp-I"/>
</dbReference>
<dbReference type="InterPro" id="IPR050665">
    <property type="entry name" value="Cytochrome_P450_Monooxygen"/>
</dbReference>
<organism evidence="14 15">
    <name type="scientific">Pisum sativum</name>
    <name type="common">Garden pea</name>
    <name type="synonym">Lathyrus oleraceus</name>
    <dbReference type="NCBI Taxonomy" id="3888"/>
    <lineage>
        <taxon>Eukaryota</taxon>
        <taxon>Viridiplantae</taxon>
        <taxon>Streptophyta</taxon>
        <taxon>Embryophyta</taxon>
        <taxon>Tracheophyta</taxon>
        <taxon>Spermatophyta</taxon>
        <taxon>Magnoliopsida</taxon>
        <taxon>eudicotyledons</taxon>
        <taxon>Gunneridae</taxon>
        <taxon>Pentapetalae</taxon>
        <taxon>rosids</taxon>
        <taxon>fabids</taxon>
        <taxon>Fabales</taxon>
        <taxon>Fabaceae</taxon>
        <taxon>Papilionoideae</taxon>
        <taxon>50 kb inversion clade</taxon>
        <taxon>NPAAA clade</taxon>
        <taxon>Hologalegina</taxon>
        <taxon>IRL clade</taxon>
        <taxon>Fabeae</taxon>
        <taxon>Lathyrus</taxon>
    </lineage>
</organism>
<reference evidence="14 15" key="1">
    <citation type="journal article" date="2022" name="Nat. Genet.">
        <title>Improved pea reference genome and pan-genome highlight genomic features and evolutionary characteristics.</title>
        <authorList>
            <person name="Yang T."/>
            <person name="Liu R."/>
            <person name="Luo Y."/>
            <person name="Hu S."/>
            <person name="Wang D."/>
            <person name="Wang C."/>
            <person name="Pandey M.K."/>
            <person name="Ge S."/>
            <person name="Xu Q."/>
            <person name="Li N."/>
            <person name="Li G."/>
            <person name="Huang Y."/>
            <person name="Saxena R.K."/>
            <person name="Ji Y."/>
            <person name="Li M."/>
            <person name="Yan X."/>
            <person name="He Y."/>
            <person name="Liu Y."/>
            <person name="Wang X."/>
            <person name="Xiang C."/>
            <person name="Varshney R.K."/>
            <person name="Ding H."/>
            <person name="Gao S."/>
            <person name="Zong X."/>
        </authorList>
    </citation>
    <scope>NUCLEOTIDE SEQUENCE [LARGE SCALE GENOMIC DNA]</scope>
    <source>
        <strain evidence="14 15">cv. Zhongwan 6</strain>
    </source>
</reference>
<dbReference type="GO" id="GO:0016705">
    <property type="term" value="F:oxidoreductase activity, acting on paired donors, with incorporation or reduction of molecular oxygen"/>
    <property type="evidence" value="ECO:0007669"/>
    <property type="project" value="InterPro"/>
</dbReference>
<evidence type="ECO:0000256" key="3">
    <source>
        <dbReference type="ARBA" id="ARBA00022617"/>
    </source>
</evidence>
<dbReference type="EMBL" id="JAMSHJ010000001">
    <property type="protein sequence ID" value="KAI5445397.1"/>
    <property type="molecule type" value="Genomic_DNA"/>
</dbReference>
<keyword evidence="4 13" id="KW-0812">Transmembrane</keyword>
<keyword evidence="3 11" id="KW-0349">Heme</keyword>
<evidence type="ECO:0000313" key="14">
    <source>
        <dbReference type="EMBL" id="KAI5445397.1"/>
    </source>
</evidence>
<dbReference type="Pfam" id="PF00067">
    <property type="entry name" value="p450"/>
    <property type="match status" value="1"/>
</dbReference>
<evidence type="ECO:0000256" key="5">
    <source>
        <dbReference type="ARBA" id="ARBA00022723"/>
    </source>
</evidence>
<evidence type="ECO:0000256" key="1">
    <source>
        <dbReference type="ARBA" id="ARBA00004167"/>
    </source>
</evidence>
<evidence type="ECO:0000256" key="4">
    <source>
        <dbReference type="ARBA" id="ARBA00022692"/>
    </source>
</evidence>
<evidence type="ECO:0000256" key="9">
    <source>
        <dbReference type="ARBA" id="ARBA00023033"/>
    </source>
</evidence>
<keyword evidence="10 13" id="KW-0472">Membrane</keyword>
<proteinExistence type="inferred from homology"/>
<comment type="caution">
    <text evidence="14">The sequence shown here is derived from an EMBL/GenBank/DDBJ whole genome shotgun (WGS) entry which is preliminary data.</text>
</comment>
<evidence type="ECO:0000256" key="6">
    <source>
        <dbReference type="ARBA" id="ARBA00022989"/>
    </source>
</evidence>
<accession>A0A9D5GYC0</accession>
<evidence type="ECO:0008006" key="16">
    <source>
        <dbReference type="Google" id="ProtNLM"/>
    </source>
</evidence>
<evidence type="ECO:0000256" key="12">
    <source>
        <dbReference type="RuleBase" id="RU000461"/>
    </source>
</evidence>
<dbReference type="PRINTS" id="PR00385">
    <property type="entry name" value="P450"/>
</dbReference>
<evidence type="ECO:0000256" key="11">
    <source>
        <dbReference type="PIRSR" id="PIRSR602401-1"/>
    </source>
</evidence>
<dbReference type="OrthoDB" id="1470350at2759"/>
<comment type="subcellular location">
    <subcellularLocation>
        <location evidence="1">Membrane</location>
        <topology evidence="1">Single-pass membrane protein</topology>
    </subcellularLocation>
</comment>
<evidence type="ECO:0000256" key="7">
    <source>
        <dbReference type="ARBA" id="ARBA00023002"/>
    </source>
</evidence>
<dbReference type="GO" id="GO:0020037">
    <property type="term" value="F:heme binding"/>
    <property type="evidence" value="ECO:0007669"/>
    <property type="project" value="InterPro"/>
</dbReference>
<dbReference type="Gramene" id="PSAT_LOCUS5264_t1">
    <property type="protein sequence ID" value="CAL5184800.1"/>
    <property type="gene ID" value="PSAT_LOCUS5264"/>
</dbReference>
<evidence type="ECO:0000256" key="10">
    <source>
        <dbReference type="ARBA" id="ARBA00023136"/>
    </source>
</evidence>
<dbReference type="PRINTS" id="PR00463">
    <property type="entry name" value="EP450I"/>
</dbReference>